<keyword evidence="5" id="KW-1133">Transmembrane helix</keyword>
<dbReference type="AlphaFoldDB" id="A0AAV7DEL6"/>
<dbReference type="GO" id="GO:0005794">
    <property type="term" value="C:Golgi apparatus"/>
    <property type="evidence" value="ECO:0007669"/>
    <property type="project" value="TreeGrafter"/>
</dbReference>
<evidence type="ECO:0000256" key="6">
    <source>
        <dbReference type="ARBA" id="ARBA00023054"/>
    </source>
</evidence>
<dbReference type="EMBL" id="WNYA01000001">
    <property type="protein sequence ID" value="KAG8595919.1"/>
    <property type="molecule type" value="Genomic_DNA"/>
</dbReference>
<feature type="compositionally biased region" description="Basic and acidic residues" evidence="9">
    <location>
        <begin position="205"/>
        <end position="216"/>
    </location>
</feature>
<protein>
    <recommendedName>
        <fullName evidence="12">Golgi membrane protein 1</fullName>
    </recommendedName>
</protein>
<feature type="compositionally biased region" description="Acidic residues" evidence="9">
    <location>
        <begin position="344"/>
        <end position="353"/>
    </location>
</feature>
<evidence type="ECO:0000256" key="1">
    <source>
        <dbReference type="ARBA" id="ARBA00004606"/>
    </source>
</evidence>
<dbReference type="EMBL" id="WNYA01000001">
    <property type="protein sequence ID" value="KAG8595918.1"/>
    <property type="molecule type" value="Genomic_DNA"/>
</dbReference>
<reference evidence="10" key="1">
    <citation type="thesis" date="2020" institute="ProQuest LLC" country="789 East Eisenhower Parkway, Ann Arbor, MI, USA">
        <title>Comparative Genomics and Chromosome Evolution.</title>
        <authorList>
            <person name="Mudd A.B."/>
        </authorList>
    </citation>
    <scope>NUCLEOTIDE SEQUENCE</scope>
    <source>
        <strain evidence="10">237g6f4</strain>
        <tissue evidence="10">Blood</tissue>
    </source>
</reference>
<dbReference type="PROSITE" id="PS51257">
    <property type="entry name" value="PROKAR_LIPOPROTEIN"/>
    <property type="match status" value="1"/>
</dbReference>
<feature type="compositionally biased region" description="Basic and acidic residues" evidence="9">
    <location>
        <begin position="227"/>
        <end position="254"/>
    </location>
</feature>
<keyword evidence="3" id="KW-0812">Transmembrane</keyword>
<dbReference type="GO" id="GO:0016020">
    <property type="term" value="C:membrane"/>
    <property type="evidence" value="ECO:0007669"/>
    <property type="project" value="UniProtKB-SubCell"/>
</dbReference>
<feature type="region of interest" description="Disordered" evidence="9">
    <location>
        <begin position="205"/>
        <end position="392"/>
    </location>
</feature>
<keyword evidence="11" id="KW-1185">Reference proteome</keyword>
<evidence type="ECO:0000256" key="4">
    <source>
        <dbReference type="ARBA" id="ARBA00022968"/>
    </source>
</evidence>
<name>A0AAV7DEL6_ENGPU</name>
<feature type="compositionally biased region" description="Basic and acidic residues" evidence="9">
    <location>
        <begin position="354"/>
        <end position="375"/>
    </location>
</feature>
<evidence type="ECO:0000256" key="3">
    <source>
        <dbReference type="ARBA" id="ARBA00022692"/>
    </source>
</evidence>
<accession>A0AAV7DEL6</accession>
<dbReference type="PANTHER" id="PTHR15896:SF8">
    <property type="entry name" value="GOLGI MEMBRANE PROTEIN 1"/>
    <property type="match status" value="1"/>
</dbReference>
<dbReference type="PANTHER" id="PTHR15896">
    <property type="entry name" value="GOLGI PHOSPHOPROTEIN 2/GP73-RELATED"/>
    <property type="match status" value="1"/>
</dbReference>
<comment type="subcellular location">
    <subcellularLocation>
        <location evidence="1">Membrane</location>
        <topology evidence="1">Single-pass type II membrane protein</topology>
    </subcellularLocation>
</comment>
<feature type="coiled-coil region" evidence="8">
    <location>
        <begin position="116"/>
        <end position="172"/>
    </location>
</feature>
<proteinExistence type="inferred from homology"/>
<organism evidence="10 11">
    <name type="scientific">Engystomops pustulosus</name>
    <name type="common">Tungara frog</name>
    <name type="synonym">Physalaemus pustulosus</name>
    <dbReference type="NCBI Taxonomy" id="76066"/>
    <lineage>
        <taxon>Eukaryota</taxon>
        <taxon>Metazoa</taxon>
        <taxon>Chordata</taxon>
        <taxon>Craniata</taxon>
        <taxon>Vertebrata</taxon>
        <taxon>Euteleostomi</taxon>
        <taxon>Amphibia</taxon>
        <taxon>Batrachia</taxon>
        <taxon>Anura</taxon>
        <taxon>Neobatrachia</taxon>
        <taxon>Hyloidea</taxon>
        <taxon>Leptodactylidae</taxon>
        <taxon>Leiuperinae</taxon>
        <taxon>Engystomops</taxon>
    </lineage>
</organism>
<comment type="similarity">
    <text evidence="2">Belongs to the GOLM family.</text>
</comment>
<evidence type="ECO:0000256" key="8">
    <source>
        <dbReference type="SAM" id="Coils"/>
    </source>
</evidence>
<evidence type="ECO:0000313" key="10">
    <source>
        <dbReference type="EMBL" id="KAG8595918.1"/>
    </source>
</evidence>
<keyword evidence="7" id="KW-0472">Membrane</keyword>
<dbReference type="InterPro" id="IPR026139">
    <property type="entry name" value="GOLM1/CASC4"/>
</dbReference>
<feature type="compositionally biased region" description="Low complexity" evidence="9">
    <location>
        <begin position="279"/>
        <end position="288"/>
    </location>
</feature>
<evidence type="ECO:0000256" key="9">
    <source>
        <dbReference type="SAM" id="MobiDB-lite"/>
    </source>
</evidence>
<feature type="coiled-coil region" evidence="8">
    <location>
        <begin position="38"/>
        <end position="86"/>
    </location>
</feature>
<comment type="caution">
    <text evidence="10">The sequence shown here is derived from an EMBL/GenBank/DDBJ whole genome shotgun (WGS) entry which is preliminary data.</text>
</comment>
<evidence type="ECO:0000256" key="7">
    <source>
        <dbReference type="ARBA" id="ARBA00023136"/>
    </source>
</evidence>
<evidence type="ECO:0000256" key="2">
    <source>
        <dbReference type="ARBA" id="ARBA00007474"/>
    </source>
</evidence>
<keyword evidence="6 8" id="KW-0175">Coiled coil</keyword>
<sequence length="392" mass="44846">MGLGSGRRAMKSPPLLLAVLLACVFVLGINYWITSTRCVELQNRVMELEGRIRRAAAERGAVEMKKNEFEDMLSKQKSQIDNIQSLHNSQMQHVEQLWKIEKEKLLSNNSIQDHLIHNLKVEIADYQKRLEESKLEFKELQESQAKKSSYELTQCSNKIAEVKEQCEEKIRRLMGNAPNAVKEDEEKNAILPKIEQFVTTKLEINQKDSDAKEQEAKGAALTPEKPSATDKKEGDPLPENKEQTKKANVVDETKPSPSLEQPKIQENKKGEEEEEEPILNEVNPNLPNADEEDDEPKAEDVEDTGKENDNEEVERENLINMDGQQEDEKDAKNQPEEKRLTDYNEAEANEAESETDKQKELEAKDQSVREVENDVNKLAVMQQAEEDDPRLK</sequence>
<keyword evidence="4" id="KW-0735">Signal-anchor</keyword>
<evidence type="ECO:0000256" key="5">
    <source>
        <dbReference type="ARBA" id="ARBA00022989"/>
    </source>
</evidence>
<evidence type="ECO:0008006" key="12">
    <source>
        <dbReference type="Google" id="ProtNLM"/>
    </source>
</evidence>
<feature type="compositionally biased region" description="Acidic residues" evidence="9">
    <location>
        <begin position="289"/>
        <end position="302"/>
    </location>
</feature>
<feature type="compositionally biased region" description="Basic and acidic residues" evidence="9">
    <location>
        <begin position="329"/>
        <end position="342"/>
    </location>
</feature>
<dbReference type="Proteomes" id="UP000824782">
    <property type="component" value="Unassembled WGS sequence"/>
</dbReference>
<evidence type="ECO:0000313" key="11">
    <source>
        <dbReference type="Proteomes" id="UP000824782"/>
    </source>
</evidence>
<dbReference type="PRINTS" id="PR02084">
    <property type="entry name" value="GOLM1CASC4"/>
</dbReference>
<gene>
    <name evidence="10" type="ORF">GDO81_001672</name>
</gene>